<proteinExistence type="predicted"/>
<name>X7YJP6_MYCXE</name>
<dbReference type="GO" id="GO:0000428">
    <property type="term" value="C:DNA-directed RNA polymerase complex"/>
    <property type="evidence" value="ECO:0007669"/>
    <property type="project" value="UniProtKB-KW"/>
</dbReference>
<accession>X7YJP6</accession>
<organism evidence="1">
    <name type="scientific">Mycobacterium xenopi 4042</name>
    <dbReference type="NCBI Taxonomy" id="1299334"/>
    <lineage>
        <taxon>Bacteria</taxon>
        <taxon>Bacillati</taxon>
        <taxon>Actinomycetota</taxon>
        <taxon>Actinomycetes</taxon>
        <taxon>Mycobacteriales</taxon>
        <taxon>Mycobacteriaceae</taxon>
        <taxon>Mycobacterium</taxon>
    </lineage>
</organism>
<gene>
    <name evidence="1" type="ORF">I553_0827</name>
</gene>
<keyword evidence="1" id="KW-0548">Nucleotidyltransferase</keyword>
<sequence length="47" mass="5274">MQFELRADHDHRAARVVDALAEQVLTEPACLPLSRSLKDFSGRLPGR</sequence>
<keyword evidence="1" id="KW-0808">Transferase</keyword>
<keyword evidence="1" id="KW-0804">Transcription</keyword>
<dbReference type="EC" id="2.7.7.6" evidence="1"/>
<protein>
    <submittedName>
        <fullName evidence="1">DNA-directed RNA polymerase subunit beta' domain protein</fullName>
        <ecNumber evidence="1">2.7.7.6</ecNumber>
    </submittedName>
</protein>
<dbReference type="GO" id="GO:0003899">
    <property type="term" value="F:DNA-directed RNA polymerase activity"/>
    <property type="evidence" value="ECO:0007669"/>
    <property type="project" value="UniProtKB-EC"/>
</dbReference>
<comment type="caution">
    <text evidence="1">The sequence shown here is derived from an EMBL/GenBank/DDBJ whole genome shotgun (WGS) entry which is preliminary data.</text>
</comment>
<dbReference type="EMBL" id="JAOB01000093">
    <property type="protein sequence ID" value="EUA07051.1"/>
    <property type="molecule type" value="Genomic_DNA"/>
</dbReference>
<evidence type="ECO:0000313" key="1">
    <source>
        <dbReference type="EMBL" id="EUA07051.1"/>
    </source>
</evidence>
<dbReference type="AlphaFoldDB" id="X7YJP6"/>
<keyword evidence="1" id="KW-0240">DNA-directed RNA polymerase</keyword>
<reference evidence="1" key="1">
    <citation type="submission" date="2014-01" db="EMBL/GenBank/DDBJ databases">
        <authorList>
            <person name="Brown-Elliot B."/>
            <person name="Wallace R."/>
            <person name="Lenaerts A."/>
            <person name="Ordway D."/>
            <person name="DeGroote M.A."/>
            <person name="Parker T."/>
            <person name="Sizemore C."/>
            <person name="Tallon L.J."/>
            <person name="Sadzewicz L.K."/>
            <person name="Sengamalay N."/>
            <person name="Fraser C.M."/>
            <person name="Hine E."/>
            <person name="Shefchek K.A."/>
            <person name="Das S.P."/>
            <person name="Tettelin H."/>
        </authorList>
    </citation>
    <scope>NUCLEOTIDE SEQUENCE [LARGE SCALE GENOMIC DNA]</scope>
    <source>
        <strain evidence="1">4042</strain>
    </source>
</reference>